<dbReference type="AlphaFoldDB" id="A0A3Y5TDB1"/>
<gene>
    <name evidence="2" type="ORF">F3550_21340</name>
</gene>
<name>A0A3Y5TDB1_SALET</name>
<accession>A0A3Y5TDB1</accession>
<organism evidence="2">
    <name type="scientific">Salmonella enterica I</name>
    <dbReference type="NCBI Taxonomy" id="59201"/>
    <lineage>
        <taxon>Bacteria</taxon>
        <taxon>Pseudomonadati</taxon>
        <taxon>Pseudomonadota</taxon>
        <taxon>Gammaproteobacteria</taxon>
        <taxon>Enterobacterales</taxon>
        <taxon>Enterobacteriaceae</taxon>
        <taxon>Salmonella</taxon>
    </lineage>
</organism>
<sequence>MTQVIHSRRVISITEFRKNPVECVNSGEGALAIMSRNHPAFYCVPAEEYGKLLELAEIGKKAQSN</sequence>
<evidence type="ECO:0000313" key="2">
    <source>
        <dbReference type="EMBL" id="ECW7871420.1"/>
    </source>
</evidence>
<comment type="caution">
    <text evidence="2">The sequence shown here is derived from an EMBL/GenBank/DDBJ whole genome shotgun (WGS) entry which is preliminary data.</text>
</comment>
<dbReference type="EMBL" id="AAKXPG010000031">
    <property type="protein sequence ID" value="ECW7871420.1"/>
    <property type="molecule type" value="Genomic_DNA"/>
</dbReference>
<evidence type="ECO:0000256" key="1">
    <source>
        <dbReference type="ARBA" id="ARBA00009981"/>
    </source>
</evidence>
<proteinExistence type="inferred from homology"/>
<dbReference type="InterPro" id="IPR036165">
    <property type="entry name" value="YefM-like_sf"/>
</dbReference>
<dbReference type="SUPFAM" id="SSF143120">
    <property type="entry name" value="YefM-like"/>
    <property type="match status" value="1"/>
</dbReference>
<reference evidence="2" key="1">
    <citation type="submission" date="2019-09" db="EMBL/GenBank/DDBJ databases">
        <authorList>
            <person name="Ashton P.M."/>
            <person name="Dallman T."/>
            <person name="Nair S."/>
            <person name="De Pinna E."/>
            <person name="Peters T."/>
            <person name="Grant K."/>
        </authorList>
    </citation>
    <scope>NUCLEOTIDE SEQUENCE</scope>
    <source>
        <strain evidence="2">804450</strain>
    </source>
</reference>
<comment type="similarity">
    <text evidence="1">Belongs to the phD/YefM antitoxin family.</text>
</comment>
<protein>
    <submittedName>
        <fullName evidence="2">Type II toxin-antitoxin system Phd/YefM family antitoxin</fullName>
    </submittedName>
</protein>